<dbReference type="InterPro" id="IPR023828">
    <property type="entry name" value="Peptidase_S8_Ser-AS"/>
</dbReference>
<comment type="caution">
    <text evidence="7">Lacks conserved residue(s) required for the propagation of feature annotation.</text>
</comment>
<evidence type="ECO:0000313" key="11">
    <source>
        <dbReference type="EMBL" id="CEL93039.1"/>
    </source>
</evidence>
<evidence type="ECO:0000256" key="7">
    <source>
        <dbReference type="PROSITE-ProRule" id="PRU01240"/>
    </source>
</evidence>
<evidence type="ECO:0000256" key="6">
    <source>
        <dbReference type="ARBA" id="ARBA00023619"/>
    </source>
</evidence>
<keyword evidence="12" id="KW-1185">Reference proteome</keyword>
<protein>
    <recommendedName>
        <fullName evidence="6">subtilisin</fullName>
        <ecNumber evidence="6">3.4.21.62</ecNumber>
    </recommendedName>
</protein>
<feature type="signal peptide" evidence="9">
    <location>
        <begin position="1"/>
        <end position="19"/>
    </location>
</feature>
<keyword evidence="2" id="KW-0645">Protease</keyword>
<dbReference type="InterPro" id="IPR034075">
    <property type="entry name" value="Glr3161-like_dom"/>
</dbReference>
<feature type="chain" id="PRO_5005187111" description="subtilisin" evidence="9">
    <location>
        <begin position="20"/>
        <end position="1071"/>
    </location>
</feature>
<evidence type="ECO:0000256" key="8">
    <source>
        <dbReference type="SAM" id="MobiDB-lite"/>
    </source>
</evidence>
<dbReference type="AlphaFoldDB" id="A0A0G4EBM6"/>
<dbReference type="VEuPathDB" id="CryptoDB:Vbra_3618"/>
<sequence>MAFLVVVTIVFTLWHPTLSIRPLSKFGGDQVTAEQAAIDGKLSWTLSSLIGIKEEDGGVRAPATVIRPRRRNGIDPKRRADDAGQEQVQPDGFTTFRPGDLVTADFTTKSEADASKLLADLEEMGLQNGTAFKNVVSGLLPISAVDKLPSLPELHYAQRSFVVLRGAFASLHSLDEAKGLATSQSDTAQHVDHLRMTLGLTGRGQRIGILSDSFDAATAAATSAARDIATGDLPQEGVTVLQDGHSGDKDEGRAMAQLIHDLAPAAQLSFITAHGGTAGFARNILRLAQSNDIVVDDIGYNAQPFFMDGIVAEAAQEASDMGVIYVSAAGNDGVNAYQAPFRDGGQRRVGRVSYTMHDWDPTDAVVDYQVIMLPVRGALKMVLQWSEPWFSATGGAKGSGSDIDLLLFDMDDNLLNGQTGTGIDDNIGRDAHEFLAYQSLGPDITFKLRIGLHKGRPPSLMRYLLFSDNDAVPLTYFTGSSPTIYGHPNAPGAISCAAAYYADTPRFGQFTTALAEPFTSHGGTPILFNKQGEPVHEIRKKPDVSAADGAHTTFLGKLPGDNPQWPNFFGTSAAAPHVAAVAALLKEWQPDLTPAQVWDVLTSTAHDMNDNIKHTHFGQGDFSVGRDNQTGYGLVDAFAAAVSLADIPVCLTKAAVDERACTATDTSPCVGTADDDSLVVAVSDEGGNVVTDGQDGNDCLHVTVDSTSSTSTVRVLGGNGRDYIVIDGTLPALVTLEVRGAPRLTGEDDRQRDTILLTISAKSETHGVHVFVEDSGSGTPDLADIILGFGFNTDESCRADVLTVSSPRASATLSYDDHTGEVRAGKSLAAMINPPLPSNAIIIDGADFKRNCATSVPPLQRRPPVEMPPSWRFVGEEELPFIALEPGTRQLPIPGCPLSLLEPTHSRFVTNMIPNGPQAICGKRVTFQSHLLDGPLPVFDLSCDAPNKSSLAQRLFLVELDQPTHLDVTYHNSKSKQHTGVFVYRGCETGMAREPSVWRGEIWHDQTRGINTLPIYLPEAGFYAVLVSNICEIGFETDITITCPDDGGSGSGGIIVSVQSADDGFLNGDST</sequence>
<feature type="domain" description="Peptidase S8/S53" evidence="10">
    <location>
        <begin position="286"/>
        <end position="620"/>
    </location>
</feature>
<feature type="compositionally biased region" description="Basic and acidic residues" evidence="8">
    <location>
        <begin position="72"/>
        <end position="82"/>
    </location>
</feature>
<dbReference type="EC" id="3.4.21.62" evidence="6"/>
<accession>A0A0G4EBM6</accession>
<keyword evidence="9" id="KW-0732">Signal</keyword>
<evidence type="ECO:0000259" key="10">
    <source>
        <dbReference type="Pfam" id="PF00082"/>
    </source>
</evidence>
<dbReference type="PhylomeDB" id="A0A0G4EBM6"/>
<dbReference type="Proteomes" id="UP000041254">
    <property type="component" value="Unassembled WGS sequence"/>
</dbReference>
<dbReference type="PROSITE" id="PS00138">
    <property type="entry name" value="SUBTILASE_SER"/>
    <property type="match status" value="1"/>
</dbReference>
<feature type="region of interest" description="Disordered" evidence="8">
    <location>
        <begin position="71"/>
        <end position="94"/>
    </location>
</feature>
<keyword evidence="3" id="KW-0378">Hydrolase</keyword>
<comment type="catalytic activity">
    <reaction evidence="5">
        <text>Hydrolysis of proteins with broad specificity for peptide bonds, and a preference for a large uncharged residue in P1. Hydrolyzes peptide amides.</text>
        <dbReference type="EC" id="3.4.21.62"/>
    </reaction>
</comment>
<comment type="similarity">
    <text evidence="1 7">Belongs to the peptidase S8 family.</text>
</comment>
<dbReference type="CDD" id="cd05562">
    <property type="entry name" value="Peptidases_S53_like"/>
    <property type="match status" value="1"/>
</dbReference>
<dbReference type="PANTHER" id="PTHR43806">
    <property type="entry name" value="PEPTIDASE S8"/>
    <property type="match status" value="1"/>
</dbReference>
<evidence type="ECO:0000256" key="5">
    <source>
        <dbReference type="ARBA" id="ARBA00023529"/>
    </source>
</evidence>
<proteinExistence type="inferred from homology"/>
<evidence type="ECO:0000256" key="4">
    <source>
        <dbReference type="ARBA" id="ARBA00022825"/>
    </source>
</evidence>
<keyword evidence="4" id="KW-0720">Serine protease</keyword>
<evidence type="ECO:0000313" key="12">
    <source>
        <dbReference type="Proteomes" id="UP000041254"/>
    </source>
</evidence>
<evidence type="ECO:0000256" key="3">
    <source>
        <dbReference type="ARBA" id="ARBA00022801"/>
    </source>
</evidence>
<dbReference type="InterPro" id="IPR000209">
    <property type="entry name" value="Peptidase_S8/S53_dom"/>
</dbReference>
<reference evidence="11 12" key="1">
    <citation type="submission" date="2014-11" db="EMBL/GenBank/DDBJ databases">
        <authorList>
            <person name="Zhu J."/>
            <person name="Qi W."/>
            <person name="Song R."/>
        </authorList>
    </citation>
    <scope>NUCLEOTIDE SEQUENCE [LARGE SCALE GENOMIC DNA]</scope>
</reference>
<dbReference type="OrthoDB" id="47926at2759"/>
<organism evidence="11 12">
    <name type="scientific">Vitrella brassicaformis (strain CCMP3155)</name>
    <dbReference type="NCBI Taxonomy" id="1169540"/>
    <lineage>
        <taxon>Eukaryota</taxon>
        <taxon>Sar</taxon>
        <taxon>Alveolata</taxon>
        <taxon>Colpodellida</taxon>
        <taxon>Vitrellaceae</taxon>
        <taxon>Vitrella</taxon>
    </lineage>
</organism>
<gene>
    <name evidence="11" type="ORF">Vbra_3618</name>
</gene>
<dbReference type="PROSITE" id="PS51892">
    <property type="entry name" value="SUBTILASE"/>
    <property type="match status" value="1"/>
</dbReference>
<dbReference type="GO" id="GO:0004252">
    <property type="term" value="F:serine-type endopeptidase activity"/>
    <property type="evidence" value="ECO:0007669"/>
    <property type="project" value="UniProtKB-EC"/>
</dbReference>
<name>A0A0G4EBM6_VITBC</name>
<dbReference type="InterPro" id="IPR036852">
    <property type="entry name" value="Peptidase_S8/S53_dom_sf"/>
</dbReference>
<dbReference type="Gene3D" id="3.40.50.200">
    <property type="entry name" value="Peptidase S8/S53 domain"/>
    <property type="match status" value="2"/>
</dbReference>
<evidence type="ECO:0000256" key="9">
    <source>
        <dbReference type="SAM" id="SignalP"/>
    </source>
</evidence>
<dbReference type="SUPFAM" id="SSF52743">
    <property type="entry name" value="Subtilisin-like"/>
    <property type="match status" value="1"/>
</dbReference>
<evidence type="ECO:0000256" key="2">
    <source>
        <dbReference type="ARBA" id="ARBA00022670"/>
    </source>
</evidence>
<dbReference type="PANTHER" id="PTHR43806:SF11">
    <property type="entry name" value="CEREVISIN-RELATED"/>
    <property type="match status" value="1"/>
</dbReference>
<evidence type="ECO:0000256" key="1">
    <source>
        <dbReference type="ARBA" id="ARBA00011073"/>
    </source>
</evidence>
<dbReference type="InParanoid" id="A0A0G4EBM6"/>
<dbReference type="InterPro" id="IPR050131">
    <property type="entry name" value="Peptidase_S8_subtilisin-like"/>
</dbReference>
<dbReference type="Pfam" id="PF00082">
    <property type="entry name" value="Peptidase_S8"/>
    <property type="match status" value="1"/>
</dbReference>
<dbReference type="EMBL" id="CDMY01000130">
    <property type="protein sequence ID" value="CEL93039.1"/>
    <property type="molecule type" value="Genomic_DNA"/>
</dbReference>
<dbReference type="GO" id="GO:0006508">
    <property type="term" value="P:proteolysis"/>
    <property type="evidence" value="ECO:0007669"/>
    <property type="project" value="UniProtKB-KW"/>
</dbReference>